<feature type="transmembrane region" description="Helical" evidence="7">
    <location>
        <begin position="12"/>
        <end position="32"/>
    </location>
</feature>
<evidence type="ECO:0000313" key="9">
    <source>
        <dbReference type="EMBL" id="HJB10702.1"/>
    </source>
</evidence>
<accession>A0A9D2RQ89</accession>
<dbReference type="InterPro" id="IPR003416">
    <property type="entry name" value="MgtC/SapB/SrpB/YhiD_fam"/>
</dbReference>
<evidence type="ECO:0000256" key="5">
    <source>
        <dbReference type="ARBA" id="ARBA00022989"/>
    </source>
</evidence>
<keyword evidence="4 7" id="KW-0812">Transmembrane</keyword>
<keyword evidence="5 7" id="KW-1133">Transmembrane helix</keyword>
<proteinExistence type="inferred from homology"/>
<evidence type="ECO:0000256" key="6">
    <source>
        <dbReference type="ARBA" id="ARBA00023136"/>
    </source>
</evidence>
<dbReference type="GO" id="GO:0005886">
    <property type="term" value="C:plasma membrane"/>
    <property type="evidence" value="ECO:0007669"/>
    <property type="project" value="UniProtKB-SubCell"/>
</dbReference>
<keyword evidence="6 7" id="KW-0472">Membrane</keyword>
<sequence>MELFQHFFTSSTSVEFTALLATLVLCSLIGLERQVRQKAAGLRTNVLVGMGSCTFTLVSGFGFATLLGSEVVLDPSRIAAQVVSGIGFLGAGVIFKGNDVVRGLTTAATVWVSAAVGMAAGAGMLALAVTLTLFHLLTLFVLSPLVRRIPTPDRYRFVEVAYEDGAGVLRAVLGAATSMGFSSSIERTRRIDEDGRALVIVSTRFHGRPPLSELVPRLMDVPGVRWVSVRSDEDSDEDHGA</sequence>
<dbReference type="PANTHER" id="PTHR33778">
    <property type="entry name" value="PROTEIN MGTC"/>
    <property type="match status" value="1"/>
</dbReference>
<reference evidence="9" key="2">
    <citation type="submission" date="2021-04" db="EMBL/GenBank/DDBJ databases">
        <authorList>
            <person name="Gilroy R."/>
        </authorList>
    </citation>
    <scope>NUCLEOTIDE SEQUENCE</scope>
    <source>
        <strain evidence="9">ChiHjej13B12-24818</strain>
    </source>
</reference>
<comment type="subcellular location">
    <subcellularLocation>
        <location evidence="1">Cell membrane</location>
        <topology evidence="1">Multi-pass membrane protein</topology>
    </subcellularLocation>
</comment>
<protein>
    <submittedName>
        <fullName evidence="9">MgtC/SapB family protein</fullName>
    </submittedName>
</protein>
<keyword evidence="3" id="KW-1003">Cell membrane</keyword>
<dbReference type="AlphaFoldDB" id="A0A9D2RQ89"/>
<evidence type="ECO:0000256" key="2">
    <source>
        <dbReference type="ARBA" id="ARBA00009298"/>
    </source>
</evidence>
<gene>
    <name evidence="9" type="ORF">H9786_09275</name>
</gene>
<reference evidence="9" key="1">
    <citation type="journal article" date="2021" name="PeerJ">
        <title>Extensive microbial diversity within the chicken gut microbiome revealed by metagenomics and culture.</title>
        <authorList>
            <person name="Gilroy R."/>
            <person name="Ravi A."/>
            <person name="Getino M."/>
            <person name="Pursley I."/>
            <person name="Horton D.L."/>
            <person name="Alikhan N.F."/>
            <person name="Baker D."/>
            <person name="Gharbi K."/>
            <person name="Hall N."/>
            <person name="Watson M."/>
            <person name="Adriaenssens E.M."/>
            <person name="Foster-Nyarko E."/>
            <person name="Jarju S."/>
            <person name="Secka A."/>
            <person name="Antonio M."/>
            <person name="Oren A."/>
            <person name="Chaudhuri R.R."/>
            <person name="La Ragione R."/>
            <person name="Hildebrand F."/>
            <person name="Pallen M.J."/>
        </authorList>
    </citation>
    <scope>NUCLEOTIDE SEQUENCE</scope>
    <source>
        <strain evidence="9">ChiHjej13B12-24818</strain>
    </source>
</reference>
<dbReference type="PRINTS" id="PR01837">
    <property type="entry name" value="MGTCSAPBPROT"/>
</dbReference>
<comment type="similarity">
    <text evidence="2">Belongs to the MgtC/SapB family.</text>
</comment>
<dbReference type="Pfam" id="PF02308">
    <property type="entry name" value="MgtC"/>
    <property type="match status" value="1"/>
</dbReference>
<evidence type="ECO:0000259" key="8">
    <source>
        <dbReference type="Pfam" id="PF02308"/>
    </source>
</evidence>
<evidence type="ECO:0000256" key="1">
    <source>
        <dbReference type="ARBA" id="ARBA00004651"/>
    </source>
</evidence>
<comment type="caution">
    <text evidence="9">The sequence shown here is derived from an EMBL/GenBank/DDBJ whole genome shotgun (WGS) entry which is preliminary data.</text>
</comment>
<name>A0A9D2RQ89_9MICO</name>
<evidence type="ECO:0000256" key="3">
    <source>
        <dbReference type="ARBA" id="ARBA00022475"/>
    </source>
</evidence>
<dbReference type="InterPro" id="IPR049177">
    <property type="entry name" value="MgtC_SapB_SrpB_YhiD_N"/>
</dbReference>
<feature type="domain" description="MgtC/SapB/SrpB/YhiD N-terminal" evidence="8">
    <location>
        <begin position="19"/>
        <end position="147"/>
    </location>
</feature>
<evidence type="ECO:0000256" key="7">
    <source>
        <dbReference type="SAM" id="Phobius"/>
    </source>
</evidence>
<dbReference type="PANTHER" id="PTHR33778:SF1">
    <property type="entry name" value="MAGNESIUM TRANSPORTER YHID-RELATED"/>
    <property type="match status" value="1"/>
</dbReference>
<feature type="transmembrane region" description="Helical" evidence="7">
    <location>
        <begin position="125"/>
        <end position="146"/>
    </location>
</feature>
<dbReference type="EMBL" id="DWZH01000069">
    <property type="protein sequence ID" value="HJB10702.1"/>
    <property type="molecule type" value="Genomic_DNA"/>
</dbReference>
<evidence type="ECO:0000313" key="10">
    <source>
        <dbReference type="Proteomes" id="UP000823823"/>
    </source>
</evidence>
<dbReference type="Proteomes" id="UP000823823">
    <property type="component" value="Unassembled WGS sequence"/>
</dbReference>
<feature type="transmembrane region" description="Helical" evidence="7">
    <location>
        <begin position="100"/>
        <end position="119"/>
    </location>
</feature>
<evidence type="ECO:0000256" key="4">
    <source>
        <dbReference type="ARBA" id="ARBA00022692"/>
    </source>
</evidence>
<organism evidence="9 10">
    <name type="scientific">Candidatus Brachybacterium merdavium</name>
    <dbReference type="NCBI Taxonomy" id="2838513"/>
    <lineage>
        <taxon>Bacteria</taxon>
        <taxon>Bacillati</taxon>
        <taxon>Actinomycetota</taxon>
        <taxon>Actinomycetes</taxon>
        <taxon>Micrococcales</taxon>
        <taxon>Dermabacteraceae</taxon>
        <taxon>Brachybacterium</taxon>
    </lineage>
</organism>
<feature type="transmembrane region" description="Helical" evidence="7">
    <location>
        <begin position="78"/>
        <end position="95"/>
    </location>
</feature>
<feature type="transmembrane region" description="Helical" evidence="7">
    <location>
        <begin position="44"/>
        <end position="66"/>
    </location>
</feature>